<feature type="domain" description="Helicase ATP-binding" evidence="8">
    <location>
        <begin position="15"/>
        <end position="288"/>
    </location>
</feature>
<evidence type="ECO:0000259" key="9">
    <source>
        <dbReference type="PROSITE" id="PS51194"/>
    </source>
</evidence>
<evidence type="ECO:0000256" key="3">
    <source>
        <dbReference type="ARBA" id="ARBA00022801"/>
    </source>
</evidence>
<dbReference type="InterPro" id="IPR011545">
    <property type="entry name" value="DEAD/DEAH_box_helicase_dom"/>
</dbReference>
<dbReference type="Proteomes" id="UP001168613">
    <property type="component" value="Unassembled WGS sequence"/>
</dbReference>
<evidence type="ECO:0000313" key="10">
    <source>
        <dbReference type="EMBL" id="MDN4122761.1"/>
    </source>
</evidence>
<protein>
    <recommendedName>
        <fullName evidence="6">DNA 5'-3' helicase</fullName>
        <ecNumber evidence="6">5.6.2.3</ecNumber>
    </recommendedName>
</protein>
<dbReference type="PANTHER" id="PTHR11472:SF34">
    <property type="entry name" value="REGULATOR OF TELOMERE ELONGATION HELICASE 1"/>
    <property type="match status" value="1"/>
</dbReference>
<gene>
    <name evidence="10" type="ORF">LMS43_15830</name>
</gene>
<evidence type="ECO:0000256" key="2">
    <source>
        <dbReference type="ARBA" id="ARBA00022741"/>
    </source>
</evidence>
<dbReference type="PROSITE" id="PS51193">
    <property type="entry name" value="HELICASE_ATP_BIND_2"/>
    <property type="match status" value="1"/>
</dbReference>
<dbReference type="InterPro" id="IPR027417">
    <property type="entry name" value="P-loop_NTPase"/>
</dbReference>
<evidence type="ECO:0000256" key="5">
    <source>
        <dbReference type="ARBA" id="ARBA00038058"/>
    </source>
</evidence>
<dbReference type="SUPFAM" id="SSF52540">
    <property type="entry name" value="P-loop containing nucleoside triphosphate hydrolases"/>
    <property type="match status" value="1"/>
</dbReference>
<accession>A0ABT8EN82</accession>
<dbReference type="Pfam" id="PF13307">
    <property type="entry name" value="Helicase_C_2"/>
    <property type="match status" value="1"/>
</dbReference>
<dbReference type="EC" id="5.6.2.3" evidence="6"/>
<reference evidence="10" key="1">
    <citation type="submission" date="2021-11" db="EMBL/GenBank/DDBJ databases">
        <title>Draft genome sequence of Alcaligenes endophyticus type strain CCUG 75668T.</title>
        <authorList>
            <person name="Salva-Serra F."/>
            <person name="Duran R.E."/>
            <person name="Seeger M."/>
            <person name="Moore E.R.B."/>
            <person name="Jaen-Luchoro D."/>
        </authorList>
    </citation>
    <scope>NUCLEOTIDE SEQUENCE</scope>
    <source>
        <strain evidence="10">CCUG 75668</strain>
    </source>
</reference>
<dbReference type="RefSeq" id="WP_266123719.1">
    <property type="nucleotide sequence ID" value="NZ_JAJHNU010000005.1"/>
</dbReference>
<name>A0ABT8EN82_9BURK</name>
<dbReference type="PANTHER" id="PTHR11472">
    <property type="entry name" value="DNA REPAIR DEAD HELICASE RAD3/XP-D SUBFAMILY MEMBER"/>
    <property type="match status" value="1"/>
</dbReference>
<proteinExistence type="inferred from homology"/>
<evidence type="ECO:0000256" key="4">
    <source>
        <dbReference type="ARBA" id="ARBA00022840"/>
    </source>
</evidence>
<evidence type="ECO:0000259" key="8">
    <source>
        <dbReference type="PROSITE" id="PS51193"/>
    </source>
</evidence>
<keyword evidence="4" id="KW-0067">ATP-binding</keyword>
<dbReference type="InterPro" id="IPR006555">
    <property type="entry name" value="ATP-dep_Helicase_C"/>
</dbReference>
<dbReference type="GO" id="GO:0004386">
    <property type="term" value="F:helicase activity"/>
    <property type="evidence" value="ECO:0007669"/>
    <property type="project" value="UniProtKB-KW"/>
</dbReference>
<dbReference type="Gene3D" id="3.40.50.300">
    <property type="entry name" value="P-loop containing nucleotide triphosphate hydrolases"/>
    <property type="match status" value="2"/>
</dbReference>
<evidence type="ECO:0000313" key="11">
    <source>
        <dbReference type="Proteomes" id="UP001168613"/>
    </source>
</evidence>
<keyword evidence="2" id="KW-0547">Nucleotide-binding</keyword>
<organism evidence="10 11">
    <name type="scientific">Alcaligenes endophyticus</name>
    <dbReference type="NCBI Taxonomy" id="1929088"/>
    <lineage>
        <taxon>Bacteria</taxon>
        <taxon>Pseudomonadati</taxon>
        <taxon>Pseudomonadota</taxon>
        <taxon>Betaproteobacteria</taxon>
        <taxon>Burkholderiales</taxon>
        <taxon>Alcaligenaceae</taxon>
        <taxon>Alcaligenes</taxon>
    </lineage>
</organism>
<dbReference type="InterPro" id="IPR045028">
    <property type="entry name" value="DinG/Rad3-like"/>
</dbReference>
<dbReference type="PROSITE" id="PS51194">
    <property type="entry name" value="HELICASE_CTER"/>
    <property type="match status" value="1"/>
</dbReference>
<evidence type="ECO:0000256" key="1">
    <source>
        <dbReference type="ARBA" id="ARBA00001966"/>
    </source>
</evidence>
<comment type="cofactor">
    <cofactor evidence="1">
        <name>[4Fe-4S] cluster</name>
        <dbReference type="ChEBI" id="CHEBI:49883"/>
    </cofactor>
</comment>
<sequence length="677" mass="76029">MFSQDLSDVFSAQGPLAENSPHYTPRQAQMELAQAIEQAIHDNTVLIAEAGTGTGKTWAYLVPIFLRGGKTLISTGTRTLQDQLFRRDIPQLRKMLAVPIQLALLKGRGNYVCHYYLDRLEYDEAALSSRTEVQYLREIQLFAQRSRSGDKSELATVPEEAEIWQRVTSTRENCLGQDCPFVRECFVMKARRQAQEADVVVVNHALFMADLALREDGITDLLPAVDLVVFDEAHQLPDVATRFLGTSISLYEITDLSRQVEVAGLGHARDTVNWSQIAAKVQQAGRELHLSTAPAIQQGLSRVGYFDIPEAQQFDERLEALLEVLDKLLQISGMVAERHPDLAAAHKLALDIRARLFQWSQPDRQGRHAYLSDDSNDQEHPEQAVRWLEIGRNFLRLHSAPLSVAGVFSRYRAQDQSWVLTSATLTVHGDFSHFQRQLGLQSARTQVWSSPFDYAQQGLFYVPSSLPLPSHPSFNEAFVDALFPLLKENHGGALVLCTTLRAVERLADLLAEHFEAQGIERTVLRQGQRSRQVLLDEFRARKNAVLVGSASFWEGIDLPGESLTLVAIDKLPFAPPDDPVLEARINECKARGGNPFMEYQIPEAAIALKQGAGRLIRTERDWGVLLVGDTRLVDKPYGKVLWRGLPPFSRTRDPARALAFLREKKSQHKILPVELEE</sequence>
<evidence type="ECO:0000256" key="6">
    <source>
        <dbReference type="ARBA" id="ARBA00044969"/>
    </source>
</evidence>
<comment type="catalytic activity">
    <reaction evidence="7">
        <text>ATP + H2O = ADP + phosphate + H(+)</text>
        <dbReference type="Rhea" id="RHEA:13065"/>
        <dbReference type="ChEBI" id="CHEBI:15377"/>
        <dbReference type="ChEBI" id="CHEBI:15378"/>
        <dbReference type="ChEBI" id="CHEBI:30616"/>
        <dbReference type="ChEBI" id="CHEBI:43474"/>
        <dbReference type="ChEBI" id="CHEBI:456216"/>
        <dbReference type="EC" id="5.6.2.3"/>
    </reaction>
</comment>
<dbReference type="EMBL" id="JAJHNU010000005">
    <property type="protein sequence ID" value="MDN4122761.1"/>
    <property type="molecule type" value="Genomic_DNA"/>
</dbReference>
<feature type="domain" description="Helicase C-terminal" evidence="9">
    <location>
        <begin position="478"/>
        <end position="659"/>
    </location>
</feature>
<dbReference type="Pfam" id="PF00270">
    <property type="entry name" value="DEAD"/>
    <property type="match status" value="1"/>
</dbReference>
<dbReference type="InterPro" id="IPR014013">
    <property type="entry name" value="Helic_SF1/SF2_ATP-bd_DinG/Rad3"/>
</dbReference>
<evidence type="ECO:0000256" key="7">
    <source>
        <dbReference type="ARBA" id="ARBA00048954"/>
    </source>
</evidence>
<comment type="similarity">
    <text evidence="5">Belongs to the helicase family. DinG subfamily.</text>
</comment>
<dbReference type="InterPro" id="IPR014001">
    <property type="entry name" value="Helicase_ATP-bd"/>
</dbReference>
<keyword evidence="3" id="KW-0378">Hydrolase</keyword>
<keyword evidence="11" id="KW-1185">Reference proteome</keyword>
<comment type="caution">
    <text evidence="10">The sequence shown here is derived from an EMBL/GenBank/DDBJ whole genome shotgun (WGS) entry which is preliminary data.</text>
</comment>
<dbReference type="SMART" id="SM00491">
    <property type="entry name" value="HELICc2"/>
    <property type="match status" value="1"/>
</dbReference>
<dbReference type="InterPro" id="IPR001650">
    <property type="entry name" value="Helicase_C-like"/>
</dbReference>
<dbReference type="SMART" id="SM00487">
    <property type="entry name" value="DEXDc"/>
    <property type="match status" value="1"/>
</dbReference>
<keyword evidence="10" id="KW-0347">Helicase</keyword>